<protein>
    <submittedName>
        <fullName evidence="5">Modulator protein</fullName>
    </submittedName>
</protein>
<dbReference type="RefSeq" id="WP_284391696.1">
    <property type="nucleotide sequence ID" value="NZ_BSNK01000002.1"/>
</dbReference>
<dbReference type="InterPro" id="IPR045570">
    <property type="entry name" value="Metalloprtase-TldD/E_cen_dom"/>
</dbReference>
<sequence>MALADPLSLEPLDAPLTALIDHALAAGADAADALGLYGRAASITVRGGELEDIDNSEGFDIGLRVMVGQRQACVSSSDLSSGAIQRLAERAVAMAKLAPEDPYCGLAPQDRLSPRRSGDGLDLFDPTILLPAELKTRALEAEAAALAIPGVRQAEGAQASFAWSAVRLRTSAGFDGGYAASRHGVSVSAVAERDGSMERDYDHDGTRWLSDLRTPEDVGREAGERAVARLGATSMSSAALPIIFDRRVSASLVGALIGAISGNAVARGVSFLKDDLGATLFPSNIQIIEDPLRRRGLSSRPFDGEGIETGEFEIIKNGGLSSWLMNTSAARQLGLESTGHGARGLSSPPGISTSNVALMAGDESPEALIAKAGHGLFVREMFGPSLNPTTGDYSVGVSGFLIENGVRSHPVSEVTIAGNLRDVFASLIPGSDLHYEHETNAPTVLVEGLTIAGR</sequence>
<evidence type="ECO:0000313" key="5">
    <source>
        <dbReference type="EMBL" id="GLQ24829.1"/>
    </source>
</evidence>
<evidence type="ECO:0000313" key="6">
    <source>
        <dbReference type="Proteomes" id="UP001161391"/>
    </source>
</evidence>
<dbReference type="Pfam" id="PF01523">
    <property type="entry name" value="PmbA_TldD_1st"/>
    <property type="match status" value="1"/>
</dbReference>
<dbReference type="Pfam" id="PF19290">
    <property type="entry name" value="PmbA_TldD_2nd"/>
    <property type="match status" value="1"/>
</dbReference>
<dbReference type="PANTHER" id="PTHR43421:SF1">
    <property type="entry name" value="METALLOPROTEASE PMBA"/>
    <property type="match status" value="1"/>
</dbReference>
<dbReference type="Proteomes" id="UP001161391">
    <property type="component" value="Unassembled WGS sequence"/>
</dbReference>
<dbReference type="InterPro" id="IPR045569">
    <property type="entry name" value="Metalloprtase-TldD/E_C"/>
</dbReference>
<dbReference type="Gene3D" id="3.30.2290.10">
    <property type="entry name" value="PmbA/TldD superfamily"/>
    <property type="match status" value="1"/>
</dbReference>
<reference evidence="5" key="1">
    <citation type="journal article" date="2014" name="Int. J. Syst. Evol. Microbiol.">
        <title>Complete genome of a new Firmicutes species belonging to the dominant human colonic microbiota ('Ruminococcus bicirculans') reveals two chromosomes and a selective capacity to utilize plant glucans.</title>
        <authorList>
            <consortium name="NISC Comparative Sequencing Program"/>
            <person name="Wegmann U."/>
            <person name="Louis P."/>
            <person name="Goesmann A."/>
            <person name="Henrissat B."/>
            <person name="Duncan S.H."/>
            <person name="Flint H.J."/>
        </authorList>
    </citation>
    <scope>NUCLEOTIDE SEQUENCE</scope>
    <source>
        <strain evidence="5">NBRC 108219</strain>
    </source>
</reference>
<feature type="domain" description="Metalloprotease TldD/E N-terminal" evidence="2">
    <location>
        <begin position="32"/>
        <end position="95"/>
    </location>
</feature>
<dbReference type="InterPro" id="IPR002510">
    <property type="entry name" value="Metalloprtase-TldD/E_N"/>
</dbReference>
<accession>A0ABQ5VBF8</accession>
<comment type="similarity">
    <text evidence="1">Belongs to the peptidase U62 family.</text>
</comment>
<name>A0ABQ5VBF8_9PROT</name>
<dbReference type="SUPFAM" id="SSF111283">
    <property type="entry name" value="Putative modulator of DNA gyrase, PmbA/TldD"/>
    <property type="match status" value="1"/>
</dbReference>
<keyword evidence="6" id="KW-1185">Reference proteome</keyword>
<feature type="domain" description="Metalloprotease TldD/E central" evidence="4">
    <location>
        <begin position="131"/>
        <end position="230"/>
    </location>
</feature>
<evidence type="ECO:0000259" key="4">
    <source>
        <dbReference type="Pfam" id="PF19290"/>
    </source>
</evidence>
<evidence type="ECO:0000256" key="1">
    <source>
        <dbReference type="ARBA" id="ARBA00005836"/>
    </source>
</evidence>
<dbReference type="EMBL" id="BSNK01000002">
    <property type="protein sequence ID" value="GLQ24829.1"/>
    <property type="molecule type" value="Genomic_DNA"/>
</dbReference>
<dbReference type="Pfam" id="PF19289">
    <property type="entry name" value="PmbA_TldD_3rd"/>
    <property type="match status" value="1"/>
</dbReference>
<feature type="domain" description="Metalloprotease TldD/E C-terminal" evidence="3">
    <location>
        <begin position="240"/>
        <end position="453"/>
    </location>
</feature>
<dbReference type="InterPro" id="IPR036059">
    <property type="entry name" value="TldD/PmbA_sf"/>
</dbReference>
<evidence type="ECO:0000259" key="3">
    <source>
        <dbReference type="Pfam" id="PF19289"/>
    </source>
</evidence>
<gene>
    <name evidence="5" type="ORF">GCM10007853_27030</name>
</gene>
<proteinExistence type="inferred from homology"/>
<dbReference type="InterPro" id="IPR047657">
    <property type="entry name" value="PmbA"/>
</dbReference>
<reference evidence="5" key="2">
    <citation type="submission" date="2023-01" db="EMBL/GenBank/DDBJ databases">
        <title>Draft genome sequence of Algimonas ampicilliniresistens strain NBRC 108219.</title>
        <authorList>
            <person name="Sun Q."/>
            <person name="Mori K."/>
        </authorList>
    </citation>
    <scope>NUCLEOTIDE SEQUENCE</scope>
    <source>
        <strain evidence="5">NBRC 108219</strain>
    </source>
</reference>
<organism evidence="5 6">
    <name type="scientific">Algimonas ampicilliniresistens</name>
    <dbReference type="NCBI Taxonomy" id="1298735"/>
    <lineage>
        <taxon>Bacteria</taxon>
        <taxon>Pseudomonadati</taxon>
        <taxon>Pseudomonadota</taxon>
        <taxon>Alphaproteobacteria</taxon>
        <taxon>Maricaulales</taxon>
        <taxon>Robiginitomaculaceae</taxon>
        <taxon>Algimonas</taxon>
    </lineage>
</organism>
<evidence type="ECO:0000259" key="2">
    <source>
        <dbReference type="Pfam" id="PF01523"/>
    </source>
</evidence>
<comment type="caution">
    <text evidence="5">The sequence shown here is derived from an EMBL/GenBank/DDBJ whole genome shotgun (WGS) entry which is preliminary data.</text>
</comment>
<dbReference type="PANTHER" id="PTHR43421">
    <property type="entry name" value="METALLOPROTEASE PMBA"/>
    <property type="match status" value="1"/>
</dbReference>
<dbReference type="InterPro" id="IPR035068">
    <property type="entry name" value="TldD/PmbA_N"/>
</dbReference>